<dbReference type="PANTHER" id="PTHR12190:SF1">
    <property type="entry name" value="DBIRD COMPLEX SUBUNIT ZNF326"/>
    <property type="match status" value="1"/>
</dbReference>
<reference evidence="1 2" key="1">
    <citation type="journal article" date="2018" name="Nat. Ecol. Evol.">
        <title>Shark genomes provide insights into elasmobranch evolution and the origin of vertebrates.</title>
        <authorList>
            <person name="Hara Y"/>
            <person name="Yamaguchi K"/>
            <person name="Onimaru K"/>
            <person name="Kadota M"/>
            <person name="Koyanagi M"/>
            <person name="Keeley SD"/>
            <person name="Tatsumi K"/>
            <person name="Tanaka K"/>
            <person name="Motone F"/>
            <person name="Kageyama Y"/>
            <person name="Nozu R"/>
            <person name="Adachi N"/>
            <person name="Nishimura O"/>
            <person name="Nakagawa R"/>
            <person name="Tanegashima C"/>
            <person name="Kiyatake I"/>
            <person name="Matsumoto R"/>
            <person name="Murakumo K"/>
            <person name="Nishida K"/>
            <person name="Terakita A"/>
            <person name="Kuratani S"/>
            <person name="Sato K"/>
            <person name="Hyodo S Kuraku.S."/>
        </authorList>
    </citation>
    <scope>NUCLEOTIDE SEQUENCE [LARGE SCALE GENOMIC DNA]</scope>
</reference>
<protein>
    <submittedName>
        <fullName evidence="1">Uncharacterized protein</fullName>
    </submittedName>
</protein>
<dbReference type="GO" id="GO:0044609">
    <property type="term" value="C:DBIRD complex"/>
    <property type="evidence" value="ECO:0007669"/>
    <property type="project" value="TreeGrafter"/>
</dbReference>
<dbReference type="GO" id="GO:0005634">
    <property type="term" value="C:nucleus"/>
    <property type="evidence" value="ECO:0007669"/>
    <property type="project" value="InterPro"/>
</dbReference>
<accession>A0A401QJT0</accession>
<sequence length="148" mass="16908">MYTETLGEDVRNVFKCALSKLRTTEGEEIEAHLESCSEHSVWERAADSLQASRVNQNKRIADCKQRQQQEQKDPAQRLMEDVWMGFSPGDQVKRFGAAQSAVCNTSIPFLFHAVQQNLKSSEHANSKRNYRHLTLLNNPTLKAKFDVL</sequence>
<dbReference type="AlphaFoldDB" id="A0A401QJT0"/>
<name>A0A401QJT0_SCYTO</name>
<keyword evidence="2" id="KW-1185">Reference proteome</keyword>
<gene>
    <name evidence="1" type="ORF">scyTo_0026287</name>
</gene>
<dbReference type="GO" id="GO:0003677">
    <property type="term" value="F:DNA binding"/>
    <property type="evidence" value="ECO:0007669"/>
    <property type="project" value="InterPro"/>
</dbReference>
<comment type="caution">
    <text evidence="1">The sequence shown here is derived from an EMBL/GenBank/DDBJ whole genome shotgun (WGS) entry which is preliminary data.</text>
</comment>
<dbReference type="InterPro" id="IPR007071">
    <property type="entry name" value="AKAP95"/>
</dbReference>
<evidence type="ECO:0000313" key="2">
    <source>
        <dbReference type="Proteomes" id="UP000288216"/>
    </source>
</evidence>
<dbReference type="Proteomes" id="UP000288216">
    <property type="component" value="Unassembled WGS sequence"/>
</dbReference>
<proteinExistence type="predicted"/>
<dbReference type="PANTHER" id="PTHR12190">
    <property type="entry name" value="A-KINASE ANCHOR PROTEIN AKAP 8"/>
    <property type="match status" value="1"/>
</dbReference>
<dbReference type="Pfam" id="PF04988">
    <property type="entry name" value="AKAP95"/>
    <property type="match status" value="1"/>
</dbReference>
<organism evidence="1 2">
    <name type="scientific">Scyliorhinus torazame</name>
    <name type="common">Cloudy catshark</name>
    <name type="synonym">Catulus torazame</name>
    <dbReference type="NCBI Taxonomy" id="75743"/>
    <lineage>
        <taxon>Eukaryota</taxon>
        <taxon>Metazoa</taxon>
        <taxon>Chordata</taxon>
        <taxon>Craniata</taxon>
        <taxon>Vertebrata</taxon>
        <taxon>Chondrichthyes</taxon>
        <taxon>Elasmobranchii</taxon>
        <taxon>Galeomorphii</taxon>
        <taxon>Galeoidea</taxon>
        <taxon>Carcharhiniformes</taxon>
        <taxon>Scyliorhinidae</taxon>
        <taxon>Scyliorhinus</taxon>
    </lineage>
</organism>
<evidence type="ECO:0000313" key="1">
    <source>
        <dbReference type="EMBL" id="GCB85639.1"/>
    </source>
</evidence>
<dbReference type="GO" id="GO:0032784">
    <property type="term" value="P:regulation of DNA-templated transcription elongation"/>
    <property type="evidence" value="ECO:0007669"/>
    <property type="project" value="TreeGrafter"/>
</dbReference>
<dbReference type="EMBL" id="BFAA01178758">
    <property type="protein sequence ID" value="GCB85639.1"/>
    <property type="molecule type" value="Genomic_DNA"/>
</dbReference>